<sequence>MNFKVPIPKGMRPGQDIKVRSPPFSTEGSKEEHDVVTTIPPRSQWQYDDGDAAQEPFFVIRIEHVCGGDSHAITSSSHPPHWREMRKRDIAMDVARKTAKELTTKREAGLLPKAVMDLIEAMEGGGVGTVESMTVVRTPVQEYVCRLMDVISIGKYREAIAESPYDTMFHLSLLINGRYRLEKNEVITLSDSGPSYIIPEGSDTMEVNIPPRERGEDASSILSVRSLLHNTRDHMGRINFSNYCAVTNNCQDFTLAVLVSNGLTSPDLMSFIKQDVGVIFDKLPIHTPKLARKLTNAAAIGDKLKENIAVTCKENVSEEKVTRMMDGIATSFGLDRGKVNFGGIVPKQSGSFDRISLNGKSS</sequence>
<dbReference type="EMBL" id="JALLAZ020000869">
    <property type="protein sequence ID" value="KAL3785818.1"/>
    <property type="molecule type" value="Genomic_DNA"/>
</dbReference>
<evidence type="ECO:0000313" key="2">
    <source>
        <dbReference type="EMBL" id="KAL3785818.1"/>
    </source>
</evidence>
<dbReference type="AlphaFoldDB" id="A0ABD3PCN3"/>
<gene>
    <name evidence="2" type="ORF">ACHAW5_007958</name>
</gene>
<evidence type="ECO:0000313" key="3">
    <source>
        <dbReference type="Proteomes" id="UP001530315"/>
    </source>
</evidence>
<accession>A0ABD3PCN3</accession>
<name>A0ABD3PCN3_9STRA</name>
<evidence type="ECO:0000256" key="1">
    <source>
        <dbReference type="SAM" id="MobiDB-lite"/>
    </source>
</evidence>
<feature type="region of interest" description="Disordered" evidence="1">
    <location>
        <begin position="1"/>
        <end position="36"/>
    </location>
</feature>
<evidence type="ECO:0008006" key="4">
    <source>
        <dbReference type="Google" id="ProtNLM"/>
    </source>
</evidence>
<keyword evidence="3" id="KW-1185">Reference proteome</keyword>
<organism evidence="2 3">
    <name type="scientific">Stephanodiscus triporus</name>
    <dbReference type="NCBI Taxonomy" id="2934178"/>
    <lineage>
        <taxon>Eukaryota</taxon>
        <taxon>Sar</taxon>
        <taxon>Stramenopiles</taxon>
        <taxon>Ochrophyta</taxon>
        <taxon>Bacillariophyta</taxon>
        <taxon>Coscinodiscophyceae</taxon>
        <taxon>Thalassiosirophycidae</taxon>
        <taxon>Stephanodiscales</taxon>
        <taxon>Stephanodiscaceae</taxon>
        <taxon>Stephanodiscus</taxon>
    </lineage>
</organism>
<comment type="caution">
    <text evidence="2">The sequence shown here is derived from an EMBL/GenBank/DDBJ whole genome shotgun (WGS) entry which is preliminary data.</text>
</comment>
<dbReference type="Proteomes" id="UP001530315">
    <property type="component" value="Unassembled WGS sequence"/>
</dbReference>
<reference evidence="2 3" key="1">
    <citation type="submission" date="2024-10" db="EMBL/GenBank/DDBJ databases">
        <title>Updated reference genomes for cyclostephanoid diatoms.</title>
        <authorList>
            <person name="Roberts W.R."/>
            <person name="Alverson A.J."/>
        </authorList>
    </citation>
    <scope>NUCLEOTIDE SEQUENCE [LARGE SCALE GENOMIC DNA]</scope>
    <source>
        <strain evidence="2 3">AJA276-08</strain>
    </source>
</reference>
<proteinExistence type="predicted"/>
<protein>
    <recommendedName>
        <fullName evidence="4">PPPDE domain-containing protein</fullName>
    </recommendedName>
</protein>